<dbReference type="EMBL" id="KN833706">
    <property type="protein sequence ID" value="KIK25737.1"/>
    <property type="molecule type" value="Genomic_DNA"/>
</dbReference>
<proteinExistence type="predicted"/>
<evidence type="ECO:0008006" key="3">
    <source>
        <dbReference type="Google" id="ProtNLM"/>
    </source>
</evidence>
<dbReference type="HOGENOM" id="CLU_082499_5_1_1"/>
<keyword evidence="2" id="KW-1185">Reference proteome</keyword>
<dbReference type="STRING" id="765257.A0A0C9ZTZ7"/>
<dbReference type="Proteomes" id="UP000054018">
    <property type="component" value="Unassembled WGS sequence"/>
</dbReference>
<reference evidence="2" key="2">
    <citation type="submission" date="2015-01" db="EMBL/GenBank/DDBJ databases">
        <title>Evolutionary Origins and Diversification of the Mycorrhizal Mutualists.</title>
        <authorList>
            <consortium name="DOE Joint Genome Institute"/>
            <consortium name="Mycorrhizal Genomics Consortium"/>
            <person name="Kohler A."/>
            <person name="Kuo A."/>
            <person name="Nagy L.G."/>
            <person name="Floudas D."/>
            <person name="Copeland A."/>
            <person name="Barry K.W."/>
            <person name="Cichocki N."/>
            <person name="Veneault-Fourrey C."/>
            <person name="LaButti K."/>
            <person name="Lindquist E.A."/>
            <person name="Lipzen A."/>
            <person name="Lundell T."/>
            <person name="Morin E."/>
            <person name="Murat C."/>
            <person name="Riley R."/>
            <person name="Ohm R."/>
            <person name="Sun H."/>
            <person name="Tunlid A."/>
            <person name="Henrissat B."/>
            <person name="Grigoriev I.V."/>
            <person name="Hibbett D.S."/>
            <person name="Martin F."/>
        </authorList>
    </citation>
    <scope>NUCLEOTIDE SEQUENCE [LARGE SCALE GENOMIC DNA]</scope>
    <source>
        <strain evidence="2">441</strain>
    </source>
</reference>
<feature type="non-terminal residue" evidence="1">
    <location>
        <position position="1"/>
    </location>
</feature>
<reference evidence="1 2" key="1">
    <citation type="submission" date="2014-04" db="EMBL/GenBank/DDBJ databases">
        <authorList>
            <consortium name="DOE Joint Genome Institute"/>
            <person name="Kuo A."/>
            <person name="Kohler A."/>
            <person name="Costa M.D."/>
            <person name="Nagy L.G."/>
            <person name="Floudas D."/>
            <person name="Copeland A."/>
            <person name="Barry K.W."/>
            <person name="Cichocki N."/>
            <person name="Veneault-Fourrey C."/>
            <person name="LaButti K."/>
            <person name="Lindquist E.A."/>
            <person name="Lipzen A."/>
            <person name="Lundell T."/>
            <person name="Morin E."/>
            <person name="Murat C."/>
            <person name="Sun H."/>
            <person name="Tunlid A."/>
            <person name="Henrissat B."/>
            <person name="Grigoriev I.V."/>
            <person name="Hibbett D.S."/>
            <person name="Martin F."/>
            <person name="Nordberg H.P."/>
            <person name="Cantor M.N."/>
            <person name="Hua S.X."/>
        </authorList>
    </citation>
    <scope>NUCLEOTIDE SEQUENCE [LARGE SCALE GENOMIC DNA]</scope>
    <source>
        <strain evidence="1 2">441</strain>
    </source>
</reference>
<dbReference type="OrthoDB" id="2684442at2759"/>
<gene>
    <name evidence="1" type="ORF">PISMIDRAFT_96338</name>
</gene>
<name>A0A0C9ZTZ7_9AGAM</name>
<accession>A0A0C9ZTZ7</accession>
<evidence type="ECO:0000313" key="2">
    <source>
        <dbReference type="Proteomes" id="UP000054018"/>
    </source>
</evidence>
<protein>
    <recommendedName>
        <fullName evidence="3">Myb/SANT-like domain-containing protein</fullName>
    </recommendedName>
</protein>
<organism evidence="1 2">
    <name type="scientific">Pisolithus microcarpus 441</name>
    <dbReference type="NCBI Taxonomy" id="765257"/>
    <lineage>
        <taxon>Eukaryota</taxon>
        <taxon>Fungi</taxon>
        <taxon>Dikarya</taxon>
        <taxon>Basidiomycota</taxon>
        <taxon>Agaricomycotina</taxon>
        <taxon>Agaricomycetes</taxon>
        <taxon>Agaricomycetidae</taxon>
        <taxon>Boletales</taxon>
        <taxon>Sclerodermatineae</taxon>
        <taxon>Pisolithaceae</taxon>
        <taxon>Pisolithus</taxon>
    </lineage>
</organism>
<dbReference type="AlphaFoldDB" id="A0A0C9ZTZ7"/>
<evidence type="ECO:0000313" key="1">
    <source>
        <dbReference type="EMBL" id="KIK25737.1"/>
    </source>
</evidence>
<sequence>ISNIIHYLHQHQAEAGDNGNFKSSTYHSATQHIAQHLTSGPMKTTAMVRNKWLLHIQKIYQDLEGFCTKSGHHWDNTCAAGVQGKFDKEVFEDYVKNHLLIQPFKNSGWEFYDLMLNIMPNGAAHGTNAFTLGTSHVSTMDYDTEHLALATSDGGE</sequence>